<dbReference type="PANTHER" id="PTHR43877">
    <property type="entry name" value="AMINOALKYLPHOSPHONATE N-ACETYLTRANSFERASE-RELATED-RELATED"/>
    <property type="match status" value="1"/>
</dbReference>
<name>A0ABU8RKR2_9ACTN</name>
<dbReference type="Pfam" id="PF00583">
    <property type="entry name" value="Acetyltransf_1"/>
    <property type="match status" value="1"/>
</dbReference>
<dbReference type="Proteomes" id="UP001387100">
    <property type="component" value="Unassembled WGS sequence"/>
</dbReference>
<evidence type="ECO:0000256" key="3">
    <source>
        <dbReference type="SAM" id="MobiDB-lite"/>
    </source>
</evidence>
<organism evidence="5 6">
    <name type="scientific">Pseudokineococcus basanitobsidens</name>
    <dbReference type="NCBI Taxonomy" id="1926649"/>
    <lineage>
        <taxon>Bacteria</taxon>
        <taxon>Bacillati</taxon>
        <taxon>Actinomycetota</taxon>
        <taxon>Actinomycetes</taxon>
        <taxon>Kineosporiales</taxon>
        <taxon>Kineosporiaceae</taxon>
        <taxon>Pseudokineococcus</taxon>
    </lineage>
</organism>
<dbReference type="RefSeq" id="WP_339574983.1">
    <property type="nucleotide sequence ID" value="NZ_JBBIAA010000009.1"/>
</dbReference>
<dbReference type="CDD" id="cd04301">
    <property type="entry name" value="NAT_SF"/>
    <property type="match status" value="1"/>
</dbReference>
<keyword evidence="6" id="KW-1185">Reference proteome</keyword>
<dbReference type="InterPro" id="IPR050832">
    <property type="entry name" value="Bact_Acetyltransf"/>
</dbReference>
<keyword evidence="1 5" id="KW-0808">Transferase</keyword>
<gene>
    <name evidence="5" type="ORF">WDZ17_09875</name>
</gene>
<evidence type="ECO:0000259" key="4">
    <source>
        <dbReference type="PROSITE" id="PS51186"/>
    </source>
</evidence>
<evidence type="ECO:0000313" key="5">
    <source>
        <dbReference type="EMBL" id="MEJ5945598.1"/>
    </source>
</evidence>
<comment type="caution">
    <text evidence="5">The sequence shown here is derived from an EMBL/GenBank/DDBJ whole genome shotgun (WGS) entry which is preliminary data.</text>
</comment>
<evidence type="ECO:0000256" key="1">
    <source>
        <dbReference type="ARBA" id="ARBA00022679"/>
    </source>
</evidence>
<reference evidence="5 6" key="1">
    <citation type="journal article" date="2017" name="Int. J. Syst. Evol. Microbiol.">
        <title>Pseudokineococcus basanitobsidens sp. nov., isolated from volcanic rock.</title>
        <authorList>
            <person name="Lee D.W."/>
            <person name="Park M.Y."/>
            <person name="Kim J.J."/>
            <person name="Kim B.S."/>
        </authorList>
    </citation>
    <scope>NUCLEOTIDE SEQUENCE [LARGE SCALE GENOMIC DNA]</scope>
    <source>
        <strain evidence="5 6">DSM 103726</strain>
    </source>
</reference>
<evidence type="ECO:0000313" key="6">
    <source>
        <dbReference type="Proteomes" id="UP001387100"/>
    </source>
</evidence>
<evidence type="ECO:0000256" key="2">
    <source>
        <dbReference type="ARBA" id="ARBA00023315"/>
    </source>
</evidence>
<dbReference type="InterPro" id="IPR016181">
    <property type="entry name" value="Acyl_CoA_acyltransferase"/>
</dbReference>
<feature type="region of interest" description="Disordered" evidence="3">
    <location>
        <begin position="152"/>
        <end position="174"/>
    </location>
</feature>
<dbReference type="EC" id="2.3.1.-" evidence="5"/>
<proteinExistence type="predicted"/>
<accession>A0ABU8RKR2</accession>
<dbReference type="EMBL" id="JBBIAA010000009">
    <property type="protein sequence ID" value="MEJ5945598.1"/>
    <property type="molecule type" value="Genomic_DNA"/>
</dbReference>
<dbReference type="InterPro" id="IPR000182">
    <property type="entry name" value="GNAT_dom"/>
</dbReference>
<dbReference type="PROSITE" id="PS51186">
    <property type="entry name" value="GNAT"/>
    <property type="match status" value="1"/>
</dbReference>
<dbReference type="Gene3D" id="3.40.630.30">
    <property type="match status" value="1"/>
</dbReference>
<keyword evidence="2 5" id="KW-0012">Acyltransferase</keyword>
<protein>
    <submittedName>
        <fullName evidence="5">GNAT family N-acetyltransferase</fullName>
        <ecNumber evidence="5">2.3.1.-</ecNumber>
    </submittedName>
</protein>
<dbReference type="SUPFAM" id="SSF55729">
    <property type="entry name" value="Acyl-CoA N-acyltransferases (Nat)"/>
    <property type="match status" value="1"/>
</dbReference>
<sequence length="174" mass="18533">MELRDRRDDDVPGAVALLARVHDEDAYPSRWPQDPAAWLSPGGSRGAWVVVAGAAVVGHVALVDRAPGRGLPTDAPAEVVRLFVDPDRRRSGVGRLLLGAAVDRAHELGLAVDLQVVAASAQAVAAYERLGWRVVRRHAAAWVTASGEHPEVLRMAPPPRPGEAPETVHGRAAR</sequence>
<feature type="domain" description="N-acetyltransferase" evidence="4">
    <location>
        <begin position="1"/>
        <end position="160"/>
    </location>
</feature>
<dbReference type="GO" id="GO:0016746">
    <property type="term" value="F:acyltransferase activity"/>
    <property type="evidence" value="ECO:0007669"/>
    <property type="project" value="UniProtKB-KW"/>
</dbReference>